<sequence>LLRPPNLICATLKAAPTRERFWGPVDGSRSASDTRREGGVPGGPSPARAPRVRVRAFCTEFRLGCMDFAVRAAGPIAPGRA</sequence>
<feature type="non-terminal residue" evidence="2">
    <location>
        <position position="1"/>
    </location>
</feature>
<gene>
    <name evidence="2" type="ORF">WOLCODRAFT_29777</name>
</gene>
<dbReference type="Proteomes" id="UP000218811">
    <property type="component" value="Unassembled WGS sequence"/>
</dbReference>
<reference evidence="2 3" key="1">
    <citation type="journal article" date="2012" name="Science">
        <title>The Paleozoic origin of enzymatic lignin decomposition reconstructed from 31 fungal genomes.</title>
        <authorList>
            <person name="Floudas D."/>
            <person name="Binder M."/>
            <person name="Riley R."/>
            <person name="Barry K."/>
            <person name="Blanchette R.A."/>
            <person name="Henrissat B."/>
            <person name="Martinez A.T."/>
            <person name="Otillar R."/>
            <person name="Spatafora J.W."/>
            <person name="Yadav J.S."/>
            <person name="Aerts A."/>
            <person name="Benoit I."/>
            <person name="Boyd A."/>
            <person name="Carlson A."/>
            <person name="Copeland A."/>
            <person name="Coutinho P.M."/>
            <person name="de Vries R.P."/>
            <person name="Ferreira P."/>
            <person name="Findley K."/>
            <person name="Foster B."/>
            <person name="Gaskell J."/>
            <person name="Glotzer D."/>
            <person name="Gorecki P."/>
            <person name="Heitman J."/>
            <person name="Hesse C."/>
            <person name="Hori C."/>
            <person name="Igarashi K."/>
            <person name="Jurgens J.A."/>
            <person name="Kallen N."/>
            <person name="Kersten P."/>
            <person name="Kohler A."/>
            <person name="Kuees U."/>
            <person name="Kumar T.K.A."/>
            <person name="Kuo A."/>
            <person name="LaButti K."/>
            <person name="Larrondo L.F."/>
            <person name="Lindquist E."/>
            <person name="Ling A."/>
            <person name="Lombard V."/>
            <person name="Lucas S."/>
            <person name="Lundell T."/>
            <person name="Martin R."/>
            <person name="McLaughlin D.J."/>
            <person name="Morgenstern I."/>
            <person name="Morin E."/>
            <person name="Murat C."/>
            <person name="Nagy L.G."/>
            <person name="Nolan M."/>
            <person name="Ohm R.A."/>
            <person name="Patyshakuliyeva A."/>
            <person name="Rokas A."/>
            <person name="Ruiz-Duenas F.J."/>
            <person name="Sabat G."/>
            <person name="Salamov A."/>
            <person name="Samejima M."/>
            <person name="Schmutz J."/>
            <person name="Slot J.C."/>
            <person name="St John F."/>
            <person name="Stenlid J."/>
            <person name="Sun H."/>
            <person name="Sun S."/>
            <person name="Syed K."/>
            <person name="Tsang A."/>
            <person name="Wiebenga A."/>
            <person name="Young D."/>
            <person name="Pisabarro A."/>
            <person name="Eastwood D.C."/>
            <person name="Martin F."/>
            <person name="Cullen D."/>
            <person name="Grigoriev I.V."/>
            <person name="Hibbett D.S."/>
        </authorList>
    </citation>
    <scope>NUCLEOTIDE SEQUENCE [LARGE SCALE GENOMIC DNA]</scope>
    <source>
        <strain evidence="2 3">MD-104</strain>
    </source>
</reference>
<organism evidence="2 3">
    <name type="scientific">Wolfiporia cocos (strain MD-104)</name>
    <name type="common">Brown rot fungus</name>
    <dbReference type="NCBI Taxonomy" id="742152"/>
    <lineage>
        <taxon>Eukaryota</taxon>
        <taxon>Fungi</taxon>
        <taxon>Dikarya</taxon>
        <taxon>Basidiomycota</taxon>
        <taxon>Agaricomycotina</taxon>
        <taxon>Agaricomycetes</taxon>
        <taxon>Polyporales</taxon>
        <taxon>Phaeolaceae</taxon>
        <taxon>Wolfiporia</taxon>
    </lineage>
</organism>
<keyword evidence="3" id="KW-1185">Reference proteome</keyword>
<protein>
    <submittedName>
        <fullName evidence="2">Uncharacterized protein</fullName>
    </submittedName>
</protein>
<accession>A0A2H3JAG5</accession>
<evidence type="ECO:0000313" key="3">
    <source>
        <dbReference type="Proteomes" id="UP000218811"/>
    </source>
</evidence>
<proteinExistence type="predicted"/>
<evidence type="ECO:0000256" key="1">
    <source>
        <dbReference type="SAM" id="MobiDB-lite"/>
    </source>
</evidence>
<evidence type="ECO:0000313" key="2">
    <source>
        <dbReference type="EMBL" id="PCH39220.1"/>
    </source>
</evidence>
<feature type="region of interest" description="Disordered" evidence="1">
    <location>
        <begin position="20"/>
        <end position="49"/>
    </location>
</feature>
<name>A0A2H3JAG5_WOLCO</name>
<dbReference type="EMBL" id="KB467975">
    <property type="protein sequence ID" value="PCH39220.1"/>
    <property type="molecule type" value="Genomic_DNA"/>
</dbReference>
<dbReference type="AlphaFoldDB" id="A0A2H3JAG5"/>